<dbReference type="OrthoDB" id="3176171at2759"/>
<feature type="compositionally biased region" description="Basic and acidic residues" evidence="4">
    <location>
        <begin position="59"/>
        <end position="68"/>
    </location>
</feature>
<dbReference type="PROSITE" id="PS50067">
    <property type="entry name" value="KINESIN_MOTOR_2"/>
    <property type="match status" value="1"/>
</dbReference>
<dbReference type="Gene3D" id="3.40.850.10">
    <property type="entry name" value="Kinesin motor domain"/>
    <property type="match status" value="1"/>
</dbReference>
<evidence type="ECO:0000313" key="7">
    <source>
        <dbReference type="Proteomes" id="UP001153069"/>
    </source>
</evidence>
<protein>
    <submittedName>
        <fullName evidence="6">Kinesin-like protein</fullName>
    </submittedName>
</protein>
<dbReference type="AlphaFoldDB" id="A0A9N8HVD7"/>
<feature type="region of interest" description="Disordered" evidence="4">
    <location>
        <begin position="514"/>
        <end position="535"/>
    </location>
</feature>
<comment type="caution">
    <text evidence="6">The sequence shown here is derived from an EMBL/GenBank/DDBJ whole genome shotgun (WGS) entry which is preliminary data.</text>
</comment>
<keyword evidence="7" id="KW-1185">Reference proteome</keyword>
<feature type="binding site" evidence="3">
    <location>
        <begin position="776"/>
        <end position="783"/>
    </location>
    <ligand>
        <name>ATP</name>
        <dbReference type="ChEBI" id="CHEBI:30616"/>
    </ligand>
</feature>
<name>A0A9N8HVD7_9STRA</name>
<feature type="compositionally biased region" description="Basic and acidic residues" evidence="4">
    <location>
        <begin position="554"/>
        <end position="566"/>
    </location>
</feature>
<gene>
    <name evidence="6" type="ORF">SEMRO_1925_G305820.1</name>
</gene>
<feature type="region of interest" description="Disordered" evidence="4">
    <location>
        <begin position="1"/>
        <end position="271"/>
    </location>
</feature>
<dbReference type="Pfam" id="PF00225">
    <property type="entry name" value="Kinesin"/>
    <property type="match status" value="1"/>
</dbReference>
<accession>A0A9N8HVD7</accession>
<reference evidence="6" key="1">
    <citation type="submission" date="2020-06" db="EMBL/GenBank/DDBJ databases">
        <authorList>
            <consortium name="Plant Systems Biology data submission"/>
        </authorList>
    </citation>
    <scope>NUCLEOTIDE SEQUENCE</scope>
    <source>
        <strain evidence="6">D6</strain>
    </source>
</reference>
<dbReference type="GO" id="GO:0015630">
    <property type="term" value="C:microtubule cytoskeleton"/>
    <property type="evidence" value="ECO:0007669"/>
    <property type="project" value="TreeGrafter"/>
</dbReference>
<evidence type="ECO:0000256" key="3">
    <source>
        <dbReference type="PROSITE-ProRule" id="PRU00283"/>
    </source>
</evidence>
<evidence type="ECO:0000256" key="1">
    <source>
        <dbReference type="ARBA" id="ARBA00022741"/>
    </source>
</evidence>
<feature type="domain" description="Kinesin motor" evidence="5">
    <location>
        <begin position="653"/>
        <end position="1021"/>
    </location>
</feature>
<dbReference type="GO" id="GO:0003777">
    <property type="term" value="F:microtubule motor activity"/>
    <property type="evidence" value="ECO:0007669"/>
    <property type="project" value="InterPro"/>
</dbReference>
<dbReference type="SMART" id="SM00129">
    <property type="entry name" value="KISc"/>
    <property type="match status" value="1"/>
</dbReference>
<dbReference type="PROSITE" id="PS00411">
    <property type="entry name" value="KINESIN_MOTOR_1"/>
    <property type="match status" value="1"/>
</dbReference>
<dbReference type="SUPFAM" id="SSF52540">
    <property type="entry name" value="P-loop containing nucleoside triphosphate hydrolases"/>
    <property type="match status" value="1"/>
</dbReference>
<dbReference type="EMBL" id="CAICTM010001923">
    <property type="protein sequence ID" value="CAB9527007.1"/>
    <property type="molecule type" value="Genomic_DNA"/>
</dbReference>
<dbReference type="GO" id="GO:0007018">
    <property type="term" value="P:microtubule-based movement"/>
    <property type="evidence" value="ECO:0007669"/>
    <property type="project" value="InterPro"/>
</dbReference>
<dbReference type="PANTHER" id="PTHR47972">
    <property type="entry name" value="KINESIN-LIKE PROTEIN KLP-3"/>
    <property type="match status" value="1"/>
</dbReference>
<dbReference type="Gene3D" id="1.10.287.1490">
    <property type="match status" value="1"/>
</dbReference>
<dbReference type="InterPro" id="IPR027417">
    <property type="entry name" value="P-loop_NTPase"/>
</dbReference>
<dbReference type="PANTHER" id="PTHR47972:SF28">
    <property type="entry name" value="KINESIN-LIKE PROTEIN KLP-3"/>
    <property type="match status" value="1"/>
</dbReference>
<evidence type="ECO:0000313" key="6">
    <source>
        <dbReference type="EMBL" id="CAB9527007.1"/>
    </source>
</evidence>
<dbReference type="SUPFAM" id="SSF57997">
    <property type="entry name" value="Tropomyosin"/>
    <property type="match status" value="1"/>
</dbReference>
<dbReference type="PRINTS" id="PR00380">
    <property type="entry name" value="KINESINHEAVY"/>
</dbReference>
<feature type="region of interest" description="Disordered" evidence="4">
    <location>
        <begin position="351"/>
        <end position="372"/>
    </location>
</feature>
<dbReference type="InterPro" id="IPR019821">
    <property type="entry name" value="Kinesin_motor_CS"/>
</dbReference>
<sequence length="1031" mass="116313">MPLASARGASEKRTKELQEEKARREKRERVDKGRMSLPRTTTRSTTRVGPENVKRRRQAREASEERMKKQIKAPPAKAKHDETMQLDDGSIKENIGSPTANVAPADPLPISSPTPYWKAVQGRRKSQKFSPRETRSAKKKKKSQEIDEHPIVGGGTALVFSPPDQKQNAIREKEELETKLQARDGRVSAQIEEGKYLEFSPTSFKCRNRNFDEMERERRAQNKNNDKPPMDKRPEADESFDSIQGSDAGVNDSSRSHVSGITTMSTNQNDEVLRIELKTINEKLDSIANENRRNSDAGLMLQQQGIQQTLEKERSALEAERANTKRLETSKANLESKVSSLENKLVANQEEFEAEKKRRDADMESCKGEHSRNVEELKGEIAALQQEKQEHLQEIDTLEAKLKEAKAFLSTNEADSKQIEQQMAQIETLKGVEQKHLKTQQELKNVMSSRAQLEAEVKRLEGDLKTYKENAADLEYQLKDALALVQQNEAEYQKEIQARDTTINDLMERVKSLRQEKDDTGGELDKIRRASEAKDKQISDLKAALEAAKQKHKETRESFSREKDDVENSLANLKNALETSTMNLRKAQLNEVAKQEECQQKDERIAELERQISKCKRRLSTSDDREDELLRKLQRSDQIRVELHNKVTQLSGNIRVFVRVRPSIPGEDEKLKKALEEKTKTQRKTKVQPSNESPFNFPGQLEENESKESEDLTKRVIEIKEPAKDRGGLSDRRKVWRYPFDNVYSPSSAQEDVWEGVAPLIQSAIDGFPVCIFAYGQTGSGKTHTMLGEPGNEGVICRAVNKMFAAKRELEEFSRGTTEVDMSVELLEIYNEQVRDLLVPNAGPNGRECTLKITSNEVVGNIRVPADSEEQVMKVLALAQSRRCVKATNSNAESSRSHMVFTLHFNVAMKNGIKRSGRLNICDLAGSERLGKSGANTVVKGDLMKETKAINSSLSVLSNVIEKLQAGSSSIPYRESKLTFLLQNSLGGNSKTLAIVCCNPHAAHFHESLCSIRFAEKVNKVELKAMANFSC</sequence>
<feature type="compositionally biased region" description="Basic and acidic residues" evidence="4">
    <location>
        <begin position="354"/>
        <end position="372"/>
    </location>
</feature>
<comment type="similarity">
    <text evidence="3">Belongs to the TRAFAC class myosin-kinesin ATPase superfamily. Kinesin family.</text>
</comment>
<keyword evidence="1 3" id="KW-0547">Nucleotide-binding</keyword>
<feature type="compositionally biased region" description="Basic and acidic residues" evidence="4">
    <location>
        <begin position="9"/>
        <end position="34"/>
    </location>
</feature>
<evidence type="ECO:0000256" key="2">
    <source>
        <dbReference type="ARBA" id="ARBA00022840"/>
    </source>
</evidence>
<feature type="compositionally biased region" description="Basic and acidic residues" evidence="4">
    <location>
        <begin position="209"/>
        <end position="236"/>
    </location>
</feature>
<dbReference type="GO" id="GO:0005524">
    <property type="term" value="F:ATP binding"/>
    <property type="evidence" value="ECO:0007669"/>
    <property type="project" value="UniProtKB-UniRule"/>
</dbReference>
<keyword evidence="3" id="KW-0505">Motor protein</keyword>
<feature type="region of interest" description="Disordered" evidence="4">
    <location>
        <begin position="676"/>
        <end position="712"/>
    </location>
</feature>
<feature type="region of interest" description="Disordered" evidence="4">
    <location>
        <begin position="547"/>
        <end position="567"/>
    </location>
</feature>
<dbReference type="InterPro" id="IPR001752">
    <property type="entry name" value="Kinesin_motor_dom"/>
</dbReference>
<feature type="compositionally biased region" description="Polar residues" evidence="4">
    <location>
        <begin position="241"/>
        <end position="270"/>
    </location>
</feature>
<organism evidence="6 7">
    <name type="scientific">Seminavis robusta</name>
    <dbReference type="NCBI Taxonomy" id="568900"/>
    <lineage>
        <taxon>Eukaryota</taxon>
        <taxon>Sar</taxon>
        <taxon>Stramenopiles</taxon>
        <taxon>Ochrophyta</taxon>
        <taxon>Bacillariophyta</taxon>
        <taxon>Bacillariophyceae</taxon>
        <taxon>Bacillariophycidae</taxon>
        <taxon>Naviculales</taxon>
        <taxon>Naviculaceae</taxon>
        <taxon>Seminavis</taxon>
    </lineage>
</organism>
<dbReference type="Proteomes" id="UP001153069">
    <property type="component" value="Unassembled WGS sequence"/>
</dbReference>
<evidence type="ECO:0000256" key="4">
    <source>
        <dbReference type="SAM" id="MobiDB-lite"/>
    </source>
</evidence>
<dbReference type="GO" id="GO:0008017">
    <property type="term" value="F:microtubule binding"/>
    <property type="evidence" value="ECO:0007669"/>
    <property type="project" value="InterPro"/>
</dbReference>
<proteinExistence type="inferred from homology"/>
<feature type="compositionally biased region" description="Basic and acidic residues" evidence="4">
    <location>
        <begin position="169"/>
        <end position="196"/>
    </location>
</feature>
<dbReference type="InterPro" id="IPR027640">
    <property type="entry name" value="Kinesin-like_fam"/>
</dbReference>
<evidence type="ECO:0000259" key="5">
    <source>
        <dbReference type="PROSITE" id="PS50067"/>
    </source>
</evidence>
<keyword evidence="2 3" id="KW-0067">ATP-binding</keyword>
<dbReference type="InterPro" id="IPR036961">
    <property type="entry name" value="Kinesin_motor_dom_sf"/>
</dbReference>